<organism evidence="1 2">
    <name type="scientific">Haematococcus lacustris</name>
    <name type="common">Green alga</name>
    <name type="synonym">Haematococcus pluvialis</name>
    <dbReference type="NCBI Taxonomy" id="44745"/>
    <lineage>
        <taxon>Eukaryota</taxon>
        <taxon>Viridiplantae</taxon>
        <taxon>Chlorophyta</taxon>
        <taxon>core chlorophytes</taxon>
        <taxon>Chlorophyceae</taxon>
        <taxon>CS clade</taxon>
        <taxon>Chlamydomonadales</taxon>
        <taxon>Haematococcaceae</taxon>
        <taxon>Haematococcus</taxon>
    </lineage>
</organism>
<accession>A0A6A0A2H7</accession>
<reference evidence="1 2" key="1">
    <citation type="submission" date="2020-02" db="EMBL/GenBank/DDBJ databases">
        <title>Draft genome sequence of Haematococcus lacustris strain NIES-144.</title>
        <authorList>
            <person name="Morimoto D."/>
            <person name="Nakagawa S."/>
            <person name="Yoshida T."/>
            <person name="Sawayama S."/>
        </authorList>
    </citation>
    <scope>NUCLEOTIDE SEQUENCE [LARGE SCALE GENOMIC DNA]</scope>
    <source>
        <strain evidence="1 2">NIES-144</strain>
    </source>
</reference>
<sequence>PAGLQPLAAASPHAAASVAGACLPAAAAAVGAAALPPAAPCVEFLPAGCLASVAEHVASAGCQQLAAPSAAGQPAAGATIILDNLEIVATCGLYLCSAGSRRRGHAPNSLANPQCHRPAGRCWMTKGDTLEQGAREQAGTQQLACPVRMQNSRRIGSRLPIAVAKCVYDASEHVACWGQPPGKPLGLAAL</sequence>
<gene>
    <name evidence="1" type="ORF">HaLaN_24470</name>
</gene>
<dbReference type="EMBL" id="BLLF01003096">
    <property type="protein sequence ID" value="GFH26336.1"/>
    <property type="molecule type" value="Genomic_DNA"/>
</dbReference>
<evidence type="ECO:0000313" key="1">
    <source>
        <dbReference type="EMBL" id="GFH26336.1"/>
    </source>
</evidence>
<name>A0A6A0A2H7_HAELA</name>
<dbReference type="AlphaFoldDB" id="A0A6A0A2H7"/>
<protein>
    <submittedName>
        <fullName evidence="1">Uncharacterized protein</fullName>
    </submittedName>
</protein>
<feature type="non-terminal residue" evidence="1">
    <location>
        <position position="1"/>
    </location>
</feature>
<evidence type="ECO:0000313" key="2">
    <source>
        <dbReference type="Proteomes" id="UP000485058"/>
    </source>
</evidence>
<comment type="caution">
    <text evidence="1">The sequence shown here is derived from an EMBL/GenBank/DDBJ whole genome shotgun (WGS) entry which is preliminary data.</text>
</comment>
<dbReference type="Proteomes" id="UP000485058">
    <property type="component" value="Unassembled WGS sequence"/>
</dbReference>
<keyword evidence="2" id="KW-1185">Reference proteome</keyword>
<proteinExistence type="predicted"/>